<evidence type="ECO:0000313" key="2">
    <source>
        <dbReference type="WBParaSite" id="TCNE_0001847101-mRNA-1"/>
    </source>
</evidence>
<organism evidence="1 2">
    <name type="scientific">Toxocara canis</name>
    <name type="common">Canine roundworm</name>
    <dbReference type="NCBI Taxonomy" id="6265"/>
    <lineage>
        <taxon>Eukaryota</taxon>
        <taxon>Metazoa</taxon>
        <taxon>Ecdysozoa</taxon>
        <taxon>Nematoda</taxon>
        <taxon>Chromadorea</taxon>
        <taxon>Rhabditida</taxon>
        <taxon>Spirurina</taxon>
        <taxon>Ascaridomorpha</taxon>
        <taxon>Ascaridoidea</taxon>
        <taxon>Toxocaridae</taxon>
        <taxon>Toxocara</taxon>
    </lineage>
</organism>
<accession>A0A183VCJ7</accession>
<evidence type="ECO:0000313" key="1">
    <source>
        <dbReference type="Proteomes" id="UP000050794"/>
    </source>
</evidence>
<dbReference type="AlphaFoldDB" id="A0A183VCJ7"/>
<dbReference type="SUPFAM" id="SSF117281">
    <property type="entry name" value="Kelch motif"/>
    <property type="match status" value="1"/>
</dbReference>
<dbReference type="Proteomes" id="UP000050794">
    <property type="component" value="Unassembled WGS sequence"/>
</dbReference>
<dbReference type="InterPro" id="IPR015915">
    <property type="entry name" value="Kelch-typ_b-propeller"/>
</dbReference>
<dbReference type="Gene3D" id="2.120.10.80">
    <property type="entry name" value="Kelch-type beta propeller"/>
    <property type="match status" value="1"/>
</dbReference>
<dbReference type="WBParaSite" id="TCNE_0001847101-mRNA-1">
    <property type="protein sequence ID" value="TCNE_0001847101-mRNA-1"/>
    <property type="gene ID" value="TCNE_0001847101"/>
</dbReference>
<keyword evidence="1" id="KW-1185">Reference proteome</keyword>
<name>A0A183VCJ7_TOXCA</name>
<reference evidence="2" key="1">
    <citation type="submission" date="2016-06" db="UniProtKB">
        <authorList>
            <consortium name="WormBaseParasite"/>
        </authorList>
    </citation>
    <scope>IDENTIFICATION</scope>
</reference>
<sequence>LGSNLVVVGGWNPHHEDMLIGSHDRGYVRKVYKYNLYTGLWTEHLCYSDQQNCPIETACHCAFPFTSTKLLVLGGSLSSFGIDDSSNRVYFYSIE</sequence>
<protein>
    <submittedName>
        <fullName evidence="2">Kelch repeat protein</fullName>
    </submittedName>
</protein>
<proteinExistence type="predicted"/>